<evidence type="ECO:0000256" key="2">
    <source>
        <dbReference type="ARBA" id="ARBA00022801"/>
    </source>
</evidence>
<evidence type="ECO:0000313" key="6">
    <source>
        <dbReference type="EMBL" id="MBB6446157.1"/>
    </source>
</evidence>
<dbReference type="GO" id="GO:0019262">
    <property type="term" value="P:N-acetylneuraminate catabolic process"/>
    <property type="evidence" value="ECO:0007669"/>
    <property type="project" value="UniProtKB-UniRule"/>
</dbReference>
<evidence type="ECO:0000259" key="5">
    <source>
        <dbReference type="Pfam" id="PF01182"/>
    </source>
</evidence>
<dbReference type="CDD" id="cd01399">
    <property type="entry name" value="GlcN6P_deaminase"/>
    <property type="match status" value="1"/>
</dbReference>
<gene>
    <name evidence="4" type="primary">nagB</name>
    <name evidence="6" type="ORF">HNR53_002807</name>
</gene>
<comment type="pathway">
    <text evidence="4">Amino-sugar metabolism; N-acetylneuraminate degradation; D-fructose 6-phosphate from N-acetylneuraminate: step 5/5.</text>
</comment>
<dbReference type="GO" id="GO:0004342">
    <property type="term" value="F:glucosamine-6-phosphate deaminase activity"/>
    <property type="evidence" value="ECO:0007669"/>
    <property type="project" value="UniProtKB-UniRule"/>
</dbReference>
<evidence type="ECO:0000313" key="7">
    <source>
        <dbReference type="Proteomes" id="UP000531594"/>
    </source>
</evidence>
<feature type="active site" description="Proton acceptor; for enolization step" evidence="4">
    <location>
        <position position="82"/>
    </location>
</feature>
<organism evidence="6 7">
    <name type="scientific">Bacillus benzoevorans</name>
    <dbReference type="NCBI Taxonomy" id="1456"/>
    <lineage>
        <taxon>Bacteria</taxon>
        <taxon>Bacillati</taxon>
        <taxon>Bacillota</taxon>
        <taxon>Bacilli</taxon>
        <taxon>Bacillales</taxon>
        <taxon>Bacillaceae</taxon>
        <taxon>Bacillus</taxon>
    </lineage>
</organism>
<dbReference type="EMBL" id="JACHGK010000009">
    <property type="protein sequence ID" value="MBB6446157.1"/>
    <property type="molecule type" value="Genomic_DNA"/>
</dbReference>
<dbReference type="GO" id="GO:0042802">
    <property type="term" value="F:identical protein binding"/>
    <property type="evidence" value="ECO:0007669"/>
    <property type="project" value="TreeGrafter"/>
</dbReference>
<dbReference type="GO" id="GO:0006043">
    <property type="term" value="P:glucosamine catabolic process"/>
    <property type="evidence" value="ECO:0007669"/>
    <property type="project" value="TreeGrafter"/>
</dbReference>
<dbReference type="Pfam" id="PF01182">
    <property type="entry name" value="Glucosamine_iso"/>
    <property type="match status" value="1"/>
</dbReference>
<dbReference type="GO" id="GO:0006046">
    <property type="term" value="P:N-acetylglucosamine catabolic process"/>
    <property type="evidence" value="ECO:0007669"/>
    <property type="project" value="UniProtKB-UniRule"/>
</dbReference>
<name>A0A7X0LX48_9BACI</name>
<proteinExistence type="inferred from homology"/>
<feature type="active site" description="Proton acceptor; for ring-opening step" evidence="4">
    <location>
        <position position="153"/>
    </location>
</feature>
<dbReference type="PROSITE" id="PS01161">
    <property type="entry name" value="GLC_GALNAC_ISOMERASE"/>
    <property type="match status" value="1"/>
</dbReference>
<dbReference type="PANTHER" id="PTHR11280">
    <property type="entry name" value="GLUCOSAMINE-6-PHOSPHATE ISOMERASE"/>
    <property type="match status" value="1"/>
</dbReference>
<dbReference type="FunFam" id="3.40.50.1360:FF:000003">
    <property type="entry name" value="Glucosamine-6-phosphate deaminase"/>
    <property type="match status" value="1"/>
</dbReference>
<dbReference type="InterPro" id="IPR004547">
    <property type="entry name" value="Glucosamine6P_isomerase"/>
</dbReference>
<evidence type="ECO:0000256" key="3">
    <source>
        <dbReference type="ARBA" id="ARBA00023277"/>
    </source>
</evidence>
<dbReference type="EC" id="3.5.99.6" evidence="4"/>
<feature type="active site" description="For ring-opening step" evidence="4">
    <location>
        <position position="158"/>
    </location>
</feature>
<keyword evidence="7" id="KW-1185">Reference proteome</keyword>
<protein>
    <recommendedName>
        <fullName evidence="4">Glucosamine-6-phosphate deaminase</fullName>
        <ecNumber evidence="4">3.5.99.6</ecNumber>
    </recommendedName>
    <alternativeName>
        <fullName evidence="4">GlcN6P deaminase</fullName>
        <shortName evidence="4">GNPDA</shortName>
    </alternativeName>
    <alternativeName>
        <fullName evidence="4">Glucosamine-6-phosphate isomerase</fullName>
    </alternativeName>
</protein>
<comment type="similarity">
    <text evidence="4">Belongs to the glucosamine/galactosamine-6-phosphate isomerase family. NagB subfamily.</text>
</comment>
<keyword evidence="2 4" id="KW-0378">Hydrolase</keyword>
<comment type="caution">
    <text evidence="6">The sequence shown here is derived from an EMBL/GenBank/DDBJ whole genome shotgun (WGS) entry which is preliminary data.</text>
</comment>
<keyword evidence="3 4" id="KW-0119">Carbohydrate metabolism</keyword>
<comment type="function">
    <text evidence="4">Catalyzes the reversible isomerization-deamination of glucosamine 6-phosphate (GlcN6P) to form fructose 6-phosphate (Fru6P) and ammonium ion.</text>
</comment>
<dbReference type="GO" id="GO:0005975">
    <property type="term" value="P:carbohydrate metabolic process"/>
    <property type="evidence" value="ECO:0007669"/>
    <property type="project" value="InterPro"/>
</dbReference>
<dbReference type="PANTHER" id="PTHR11280:SF5">
    <property type="entry name" value="GLUCOSAMINE-6-PHOSPHATE ISOMERASE"/>
    <property type="match status" value="1"/>
</dbReference>
<feature type="domain" description="Glucosamine/galactosamine-6-phosphate isomerase" evidence="5">
    <location>
        <begin position="26"/>
        <end position="242"/>
    </location>
</feature>
<reference evidence="6 7" key="1">
    <citation type="submission" date="2020-08" db="EMBL/GenBank/DDBJ databases">
        <title>Genomic Encyclopedia of Type Strains, Phase IV (KMG-IV): sequencing the most valuable type-strain genomes for metagenomic binning, comparative biology and taxonomic classification.</title>
        <authorList>
            <person name="Goeker M."/>
        </authorList>
    </citation>
    <scope>NUCLEOTIDE SEQUENCE [LARGE SCALE GENOMIC DNA]</scope>
    <source>
        <strain evidence="6 7">DSM 5391</strain>
    </source>
</reference>
<dbReference type="GO" id="GO:0005737">
    <property type="term" value="C:cytoplasm"/>
    <property type="evidence" value="ECO:0007669"/>
    <property type="project" value="TreeGrafter"/>
</dbReference>
<dbReference type="InterPro" id="IPR037171">
    <property type="entry name" value="NagB/RpiA_transferase-like"/>
</dbReference>
<dbReference type="InterPro" id="IPR018321">
    <property type="entry name" value="Glucosamine6P_isomerase_CS"/>
</dbReference>
<dbReference type="UniPathway" id="UPA00629">
    <property type="reaction ID" value="UER00684"/>
</dbReference>
<dbReference type="NCBIfam" id="TIGR00502">
    <property type="entry name" value="nagB"/>
    <property type="match status" value="1"/>
</dbReference>
<dbReference type="SUPFAM" id="SSF100950">
    <property type="entry name" value="NagB/RpiA/CoA transferase-like"/>
    <property type="match status" value="1"/>
</dbReference>
<comment type="catalytic activity">
    <reaction evidence="1 4">
        <text>alpha-D-glucosamine 6-phosphate + H2O = beta-D-fructose 6-phosphate + NH4(+)</text>
        <dbReference type="Rhea" id="RHEA:12172"/>
        <dbReference type="ChEBI" id="CHEBI:15377"/>
        <dbReference type="ChEBI" id="CHEBI:28938"/>
        <dbReference type="ChEBI" id="CHEBI:57634"/>
        <dbReference type="ChEBI" id="CHEBI:75989"/>
        <dbReference type="EC" id="3.5.99.6"/>
    </reaction>
</comment>
<dbReference type="InterPro" id="IPR006148">
    <property type="entry name" value="Glc/Gal-6P_isomerase"/>
</dbReference>
<dbReference type="Proteomes" id="UP000531594">
    <property type="component" value="Unassembled WGS sequence"/>
</dbReference>
<feature type="active site" description="For ring-opening step" evidence="4">
    <location>
        <position position="151"/>
    </location>
</feature>
<dbReference type="AlphaFoldDB" id="A0A7X0LX48"/>
<evidence type="ECO:0000256" key="1">
    <source>
        <dbReference type="ARBA" id="ARBA00000644"/>
    </source>
</evidence>
<dbReference type="HAMAP" id="MF_01241">
    <property type="entry name" value="GlcN6P_deamin"/>
    <property type="match status" value="1"/>
</dbReference>
<sequence>MGIISASNYDEMSDAMKVMKVKNYEELSKTAAEIMINKINLSSSLTLGLATGSTPEGLYRYLVQDHKSRHTSYEHVTTFNLDEYAGLNRDNENSYYYYMNHHLFNHINISPENVHLPNGNTVNLEEECSRYESFIEQNGGIDLQVLGIGSNGHIGFNEPGTPFQAKTHIVELDDTTRKANSRFFHTINEVPTHAVTMGIATIMKSREILLLISGKSKAEAFKRLIEGGISEQFPASILKQHPQVTIIVDRDAYDC</sequence>
<comment type="caution">
    <text evidence="4">Lacks conserved residue(s) required for the propagation of feature annotation.</text>
</comment>
<dbReference type="Gene3D" id="3.40.50.1360">
    <property type="match status" value="1"/>
</dbReference>
<evidence type="ECO:0000256" key="4">
    <source>
        <dbReference type="HAMAP-Rule" id="MF_01241"/>
    </source>
</evidence>
<accession>A0A7X0LX48</accession>